<keyword evidence="2" id="KW-0456">Lyase</keyword>
<dbReference type="SUPFAM" id="SSF54593">
    <property type="entry name" value="Glyoxalase/Bleomycin resistance protein/Dihydroxybiphenyl dioxygenase"/>
    <property type="match status" value="1"/>
</dbReference>
<dbReference type="PROSITE" id="PS51819">
    <property type="entry name" value="VOC"/>
    <property type="match status" value="1"/>
</dbReference>
<keyword evidence="3" id="KW-1185">Reference proteome</keyword>
<dbReference type="InterPro" id="IPR004360">
    <property type="entry name" value="Glyas_Fos-R_dOase_dom"/>
</dbReference>
<gene>
    <name evidence="2" type="ORF">LX64_01177</name>
</gene>
<accession>A0A327QXR7</accession>
<dbReference type="InterPro" id="IPR029068">
    <property type="entry name" value="Glyas_Bleomycin-R_OHBP_Dase"/>
</dbReference>
<evidence type="ECO:0000313" key="2">
    <source>
        <dbReference type="EMBL" id="RAJ08524.1"/>
    </source>
</evidence>
<proteinExistence type="predicted"/>
<evidence type="ECO:0000259" key="1">
    <source>
        <dbReference type="PROSITE" id="PS51819"/>
    </source>
</evidence>
<dbReference type="Gene3D" id="3.10.180.10">
    <property type="entry name" value="2,3-Dihydroxybiphenyl 1,2-Dioxygenase, domain 1"/>
    <property type="match status" value="1"/>
</dbReference>
<dbReference type="GO" id="GO:0016829">
    <property type="term" value="F:lyase activity"/>
    <property type="evidence" value="ECO:0007669"/>
    <property type="project" value="UniProtKB-KW"/>
</dbReference>
<evidence type="ECO:0000313" key="3">
    <source>
        <dbReference type="Proteomes" id="UP000249547"/>
    </source>
</evidence>
<dbReference type="EMBL" id="QLLL01000002">
    <property type="protein sequence ID" value="RAJ08524.1"/>
    <property type="molecule type" value="Genomic_DNA"/>
</dbReference>
<reference evidence="2 3" key="1">
    <citation type="submission" date="2018-06" db="EMBL/GenBank/DDBJ databases">
        <title>Genomic Encyclopedia of Archaeal and Bacterial Type Strains, Phase II (KMG-II): from individual species to whole genera.</title>
        <authorList>
            <person name="Goeker M."/>
        </authorList>
    </citation>
    <scope>NUCLEOTIDE SEQUENCE [LARGE SCALE GENOMIC DNA]</scope>
    <source>
        <strain evidence="2 3">DSM 23857</strain>
    </source>
</reference>
<sequence length="126" mass="14237">MTMQQPFLGLRTTIYKVTDMQAAKDWYSRVFDTIPYFDEPFYIGFNIGGYELGLQPVNEVNVLADNVVTYWGVEDAVGTYERLISLGAEPHETPQNVGGEIVVASVRDPWNNVLGVIYNPEFKVEP</sequence>
<name>A0A327QXR7_9BACT</name>
<dbReference type="InterPro" id="IPR037523">
    <property type="entry name" value="VOC_core"/>
</dbReference>
<feature type="domain" description="VOC" evidence="1">
    <location>
        <begin position="9"/>
        <end position="119"/>
    </location>
</feature>
<dbReference type="AlphaFoldDB" id="A0A327QXR7"/>
<comment type="caution">
    <text evidence="2">The sequence shown here is derived from an EMBL/GenBank/DDBJ whole genome shotgun (WGS) entry which is preliminary data.</text>
</comment>
<dbReference type="Proteomes" id="UP000249547">
    <property type="component" value="Unassembled WGS sequence"/>
</dbReference>
<dbReference type="Pfam" id="PF00903">
    <property type="entry name" value="Glyoxalase"/>
    <property type="match status" value="1"/>
</dbReference>
<organism evidence="2 3">
    <name type="scientific">Chitinophaga skermanii</name>
    <dbReference type="NCBI Taxonomy" id="331697"/>
    <lineage>
        <taxon>Bacteria</taxon>
        <taxon>Pseudomonadati</taxon>
        <taxon>Bacteroidota</taxon>
        <taxon>Chitinophagia</taxon>
        <taxon>Chitinophagales</taxon>
        <taxon>Chitinophagaceae</taxon>
        <taxon>Chitinophaga</taxon>
    </lineage>
</organism>
<protein>
    <submittedName>
        <fullName evidence="2">Lactoylglutathione lyase</fullName>
    </submittedName>
</protein>